<dbReference type="EMBL" id="QXIY01000017">
    <property type="protein sequence ID" value="RIE16883.1"/>
    <property type="molecule type" value="Genomic_DNA"/>
</dbReference>
<proteinExistence type="predicted"/>
<dbReference type="Pfam" id="PF20906">
    <property type="entry name" value="S-Me-THD_C"/>
    <property type="match status" value="1"/>
</dbReference>
<dbReference type="InterPro" id="IPR048350">
    <property type="entry name" value="S-Me-THD-like_C"/>
</dbReference>
<feature type="domain" description="S-Me-THD N-terminal" evidence="1">
    <location>
        <begin position="11"/>
        <end position="180"/>
    </location>
</feature>
<comment type="caution">
    <text evidence="3">The sequence shown here is derived from an EMBL/GenBank/DDBJ whole genome shotgun (WGS) entry which is preliminary data.</text>
</comment>
<evidence type="ECO:0000313" key="3">
    <source>
        <dbReference type="EMBL" id="RIE16883.1"/>
    </source>
</evidence>
<gene>
    <name evidence="3" type="ORF">SMC1_04295</name>
</gene>
<name>A0A398DRT3_9BACT</name>
<dbReference type="AlphaFoldDB" id="A0A398DRT3"/>
<evidence type="ECO:0000259" key="2">
    <source>
        <dbReference type="Pfam" id="PF20906"/>
    </source>
</evidence>
<keyword evidence="4" id="KW-1185">Reference proteome</keyword>
<dbReference type="Gene3D" id="3.40.1610.10">
    <property type="entry name" value="CV3147-like domain"/>
    <property type="match status" value="1"/>
</dbReference>
<reference evidence="3 4" key="1">
    <citation type="submission" date="2018-09" db="EMBL/GenBank/DDBJ databases">
        <title>Discovery and Ecogenomic Context for Candidatus Cryosericales, a Global Caldiserica Order Active in Thawing Permafrost.</title>
        <authorList>
            <person name="Martinez M.A."/>
            <person name="Woodcroft B.J."/>
            <person name="Ignacio Espinoza J.C."/>
            <person name="Zayed A."/>
            <person name="Singleton C.M."/>
            <person name="Boyd J."/>
            <person name="Li Y.-F."/>
            <person name="Purvine S."/>
            <person name="Maughan H."/>
            <person name="Hodgkins S.B."/>
            <person name="Anderson D."/>
            <person name="Sederholm M."/>
            <person name="Temperton B."/>
            <person name="Saleska S.R."/>
            <person name="Tyson G.W."/>
            <person name="Rich V.I."/>
        </authorList>
    </citation>
    <scope>NUCLEOTIDE SEQUENCE [LARGE SCALE GENOMIC DNA]</scope>
    <source>
        <strain evidence="3 4">SMC1</strain>
    </source>
</reference>
<feature type="domain" description="S-Me-THD-like C-terminal" evidence="2">
    <location>
        <begin position="187"/>
        <end position="372"/>
    </location>
</feature>
<sequence length="377" mass="40790">MMSTVIANKLQVEDLARGATFFGTGGGGEPTEGAKAVLSEVEQGKKISLIDVQELSDDDLVACPFLMGSIAPLTKEKLKEMEMFGLSKKIYDYKGMMATAVKELANYAGKKISAVVPIELGGGNTLAAAAAGSSLNITIVDGDFSGRAIPEISQGTPFLADKTIYPISSVDEFGNICIIKNAINTLVVERIGKYISAASFSLAAQCGFLMSGKEAKETIISGTVSKCLEVGAFIRKSRESGQKVLDPLVNEVGGWLLFKGIVSAKETEDKDGYYWGTHTLNGVDEFSGQTFKIWFKNENHISWKDDKPFVTSPDLIIVVDLDTGEPITNTNLKITDRVGVIGMKAKEMFRTSKGLAILGPRHFGFDWNYRPIEEVVK</sequence>
<evidence type="ECO:0000313" key="4">
    <source>
        <dbReference type="Proteomes" id="UP000266113"/>
    </source>
</evidence>
<dbReference type="Pfam" id="PF06032">
    <property type="entry name" value="S-Me-THD_N"/>
    <property type="match status" value="1"/>
</dbReference>
<organism evidence="3 4">
    <name type="scientific">Candidatus Cryosericum septentrionale</name>
    <dbReference type="NCBI Taxonomy" id="2290913"/>
    <lineage>
        <taxon>Bacteria</taxon>
        <taxon>Pseudomonadati</taxon>
        <taxon>Caldisericota/Cryosericota group</taxon>
        <taxon>Candidatus Cryosericota</taxon>
        <taxon>Candidatus Cryosericia</taxon>
        <taxon>Candidatus Cryosericales</taxon>
        <taxon>Candidatus Cryosericaceae</taxon>
        <taxon>Candidatus Cryosericum</taxon>
    </lineage>
</organism>
<dbReference type="SUPFAM" id="SSF160991">
    <property type="entry name" value="CV3147-like"/>
    <property type="match status" value="1"/>
</dbReference>
<dbReference type="Gene3D" id="2.40.390.10">
    <property type="entry name" value="CV3147-like"/>
    <property type="match status" value="1"/>
</dbReference>
<dbReference type="InterPro" id="IPR024071">
    <property type="entry name" value="S-Me-THD_C_sf"/>
</dbReference>
<dbReference type="OrthoDB" id="7441206at2"/>
<dbReference type="InterPro" id="IPR027479">
    <property type="entry name" value="S-Me-THD_N_sf"/>
</dbReference>
<protein>
    <submittedName>
        <fullName evidence="3">DUF917 domain-containing protein</fullName>
    </submittedName>
</protein>
<accession>A0A398DRT3</accession>
<dbReference type="InterPro" id="IPR010318">
    <property type="entry name" value="S-Me-THD_N"/>
</dbReference>
<evidence type="ECO:0000259" key="1">
    <source>
        <dbReference type="Pfam" id="PF06032"/>
    </source>
</evidence>
<dbReference type="Proteomes" id="UP000266113">
    <property type="component" value="Unassembled WGS sequence"/>
</dbReference>